<keyword evidence="4" id="KW-1185">Reference proteome</keyword>
<protein>
    <submittedName>
        <fullName evidence="3">Glycosyltransferase family 4 protein</fullName>
    </submittedName>
</protein>
<comment type="caution">
    <text evidence="3">The sequence shown here is derived from an EMBL/GenBank/DDBJ whole genome shotgun (WGS) entry which is preliminary data.</text>
</comment>
<accession>A0ABT4L4S0</accession>
<dbReference type="Proteomes" id="UP001144347">
    <property type="component" value="Unassembled WGS sequence"/>
</dbReference>
<dbReference type="EMBL" id="JAPWGM010000001">
    <property type="protein sequence ID" value="MCZ4242910.1"/>
    <property type="molecule type" value="Genomic_DNA"/>
</dbReference>
<sequence length="407" mass="46494">MRILVVSQYFWPENFRINDFVLGLQEKGHEIEVLTGKPNYPKGKYYSGYSFFGKRTEIWNGIKIHRAPLFRRHNGKGLNLAFNYLSFMIFGTLRSLTIKGKFDHILVFQPSPITTAIPAIFLKWLKKASLFIWVQDLWPHSVTAAGGIHNKSIIKFLDSLTKWIYKRCDKILIQSEGFRNIINEQGIDNSKIEFYPNTVETFFKKTAINNDCLSLLPNGFKIMFAGNIGEAQDFETIIEAAKIVAQEQPDIKWIILGDGRKKHYLHQKVLEYGLEGNFILLGSFPVEKMPYFFACADCLLVSLKKDFIFSLTIPSKLQSYLACSKPILASLDGEGANIVKAANAGFTANAEDPIALASQVIKLRQMPTNQLVEMGENGGRYFQENFNRDVLLIKIIHLFRQFKQENK</sequence>
<dbReference type="RefSeq" id="WP_269425993.1">
    <property type="nucleotide sequence ID" value="NZ_JAPWGM010000001.1"/>
</dbReference>
<proteinExistence type="predicted"/>
<dbReference type="InterPro" id="IPR001296">
    <property type="entry name" value="Glyco_trans_1"/>
</dbReference>
<reference evidence="3" key="1">
    <citation type="submission" date="2022-12" db="EMBL/GenBank/DDBJ databases">
        <title>Genome sequence of HCMS5-2.</title>
        <authorList>
            <person name="Woo H."/>
        </authorList>
    </citation>
    <scope>NUCLEOTIDE SEQUENCE</scope>
    <source>
        <strain evidence="3">HCMS5-2</strain>
    </source>
</reference>
<evidence type="ECO:0000313" key="4">
    <source>
        <dbReference type="Proteomes" id="UP001144347"/>
    </source>
</evidence>
<dbReference type="SUPFAM" id="SSF53756">
    <property type="entry name" value="UDP-Glycosyltransferase/glycogen phosphorylase"/>
    <property type="match status" value="1"/>
</dbReference>
<dbReference type="PANTHER" id="PTHR12526">
    <property type="entry name" value="GLYCOSYLTRANSFERASE"/>
    <property type="match status" value="1"/>
</dbReference>
<name>A0ABT4L4S0_9SPHI</name>
<dbReference type="Pfam" id="PF00534">
    <property type="entry name" value="Glycos_transf_1"/>
    <property type="match status" value="1"/>
</dbReference>
<feature type="domain" description="Glycosyltransferase subfamily 4-like N-terminal" evidence="2">
    <location>
        <begin position="17"/>
        <end position="197"/>
    </location>
</feature>
<dbReference type="PANTHER" id="PTHR12526:SF622">
    <property type="entry name" value="GLYCOSYLTRANSFERASE (GROUP I)"/>
    <property type="match status" value="1"/>
</dbReference>
<dbReference type="CDD" id="cd03794">
    <property type="entry name" value="GT4_WbuB-like"/>
    <property type="match status" value="1"/>
</dbReference>
<gene>
    <name evidence="3" type="ORF">O0955_02755</name>
</gene>
<dbReference type="Pfam" id="PF13579">
    <property type="entry name" value="Glyco_trans_4_4"/>
    <property type="match status" value="1"/>
</dbReference>
<evidence type="ECO:0000259" key="2">
    <source>
        <dbReference type="Pfam" id="PF13579"/>
    </source>
</evidence>
<organism evidence="3 4">
    <name type="scientific">Pedobacter punctiformis</name>
    <dbReference type="NCBI Taxonomy" id="3004097"/>
    <lineage>
        <taxon>Bacteria</taxon>
        <taxon>Pseudomonadati</taxon>
        <taxon>Bacteroidota</taxon>
        <taxon>Sphingobacteriia</taxon>
        <taxon>Sphingobacteriales</taxon>
        <taxon>Sphingobacteriaceae</taxon>
        <taxon>Pedobacter</taxon>
    </lineage>
</organism>
<evidence type="ECO:0000259" key="1">
    <source>
        <dbReference type="Pfam" id="PF00534"/>
    </source>
</evidence>
<dbReference type="Gene3D" id="3.40.50.2000">
    <property type="entry name" value="Glycogen Phosphorylase B"/>
    <property type="match status" value="2"/>
</dbReference>
<evidence type="ECO:0000313" key="3">
    <source>
        <dbReference type="EMBL" id="MCZ4242910.1"/>
    </source>
</evidence>
<feature type="domain" description="Glycosyl transferase family 1" evidence="1">
    <location>
        <begin position="220"/>
        <end position="378"/>
    </location>
</feature>
<dbReference type="InterPro" id="IPR028098">
    <property type="entry name" value="Glyco_trans_4-like_N"/>
</dbReference>